<dbReference type="FunFam" id="3.20.20.70:FF:000019">
    <property type="entry name" value="Delta-aminolevulinic acid dehydratase"/>
    <property type="match status" value="1"/>
</dbReference>
<dbReference type="AlphaFoldDB" id="A5EVM7"/>
<evidence type="ECO:0000313" key="13">
    <source>
        <dbReference type="EMBL" id="ABQ13995.1"/>
    </source>
</evidence>
<dbReference type="eggNOG" id="COG0113">
    <property type="taxonomic scope" value="Bacteria"/>
</dbReference>
<keyword evidence="7 11" id="KW-0627">Porphyrin biosynthesis</keyword>
<dbReference type="SMART" id="SM01004">
    <property type="entry name" value="ALAD"/>
    <property type="match status" value="1"/>
</dbReference>
<comment type="catalytic activity">
    <reaction evidence="8 11">
        <text>2 5-aminolevulinate = porphobilinogen + 2 H2O + H(+)</text>
        <dbReference type="Rhea" id="RHEA:24064"/>
        <dbReference type="ChEBI" id="CHEBI:15377"/>
        <dbReference type="ChEBI" id="CHEBI:15378"/>
        <dbReference type="ChEBI" id="CHEBI:58126"/>
        <dbReference type="ChEBI" id="CHEBI:356416"/>
        <dbReference type="EC" id="4.2.1.24"/>
    </reaction>
</comment>
<dbReference type="PIRSF" id="PIRSF001415">
    <property type="entry name" value="Porphbilin_synth"/>
    <property type="match status" value="1"/>
</dbReference>
<feature type="active site" description="Schiff-base intermediate with substrate" evidence="9">
    <location>
        <position position="203"/>
    </location>
</feature>
<dbReference type="Pfam" id="PF00490">
    <property type="entry name" value="ALAD"/>
    <property type="match status" value="1"/>
</dbReference>
<dbReference type="GO" id="GO:0006782">
    <property type="term" value="P:protoporphyrinogen IX biosynthetic process"/>
    <property type="evidence" value="ECO:0007669"/>
    <property type="project" value="UniProtKB-UniPathway"/>
</dbReference>
<evidence type="ECO:0000313" key="14">
    <source>
        <dbReference type="Proteomes" id="UP000000248"/>
    </source>
</evidence>
<dbReference type="InterPro" id="IPR013785">
    <property type="entry name" value="Aldolase_TIM"/>
</dbReference>
<dbReference type="GO" id="GO:0004655">
    <property type="term" value="F:porphobilinogen synthase activity"/>
    <property type="evidence" value="ECO:0007669"/>
    <property type="project" value="UniProtKB-EC"/>
</dbReference>
<keyword evidence="10" id="KW-0460">Magnesium</keyword>
<keyword evidence="6 11" id="KW-0456">Lyase</keyword>
<evidence type="ECO:0000256" key="12">
    <source>
        <dbReference type="RuleBase" id="RU004161"/>
    </source>
</evidence>
<dbReference type="RefSeq" id="WP_012030845.1">
    <property type="nucleotide sequence ID" value="NC_009446.1"/>
</dbReference>
<proteinExistence type="inferred from homology"/>
<dbReference type="KEGG" id="dno:DNO_0510"/>
<dbReference type="Proteomes" id="UP000000248">
    <property type="component" value="Chromosome"/>
</dbReference>
<feature type="active site" description="Schiff-base intermediate with substrate" evidence="9">
    <location>
        <position position="258"/>
    </location>
</feature>
<dbReference type="STRING" id="246195.DNO_0510"/>
<name>A5EVM7_DICNV</name>
<evidence type="ECO:0000256" key="3">
    <source>
        <dbReference type="ARBA" id="ARBA00012053"/>
    </source>
</evidence>
<dbReference type="HOGENOM" id="CLU_035731_0_0_6"/>
<accession>A5EVM7</accession>
<keyword evidence="14" id="KW-1185">Reference proteome</keyword>
<dbReference type="PRINTS" id="PR00144">
    <property type="entry name" value="DALDHYDRTASE"/>
</dbReference>
<dbReference type="InterPro" id="IPR030656">
    <property type="entry name" value="ALAD_AS"/>
</dbReference>
<dbReference type="EMBL" id="CP000513">
    <property type="protein sequence ID" value="ABQ13995.1"/>
    <property type="molecule type" value="Genomic_DNA"/>
</dbReference>
<dbReference type="PANTHER" id="PTHR11458">
    <property type="entry name" value="DELTA-AMINOLEVULINIC ACID DEHYDRATASE"/>
    <property type="match status" value="1"/>
</dbReference>
<comment type="pathway">
    <text evidence="1">Porphyrin-containing compound metabolism; protoporphyrin-IX biosynthesis; coproporphyrinogen-III from 5-aminolevulinate: step 1/4.</text>
</comment>
<dbReference type="GO" id="GO:0005829">
    <property type="term" value="C:cytosol"/>
    <property type="evidence" value="ECO:0007669"/>
    <property type="project" value="TreeGrafter"/>
</dbReference>
<dbReference type="SUPFAM" id="SSF51569">
    <property type="entry name" value="Aldolase"/>
    <property type="match status" value="1"/>
</dbReference>
<dbReference type="GO" id="GO:0008270">
    <property type="term" value="F:zinc ion binding"/>
    <property type="evidence" value="ECO:0007669"/>
    <property type="project" value="TreeGrafter"/>
</dbReference>
<dbReference type="UniPathway" id="UPA00251">
    <property type="reaction ID" value="UER00318"/>
</dbReference>
<protein>
    <recommendedName>
        <fullName evidence="4 11">Delta-aminolevulinic acid dehydratase</fullName>
        <ecNumber evidence="3 11">4.2.1.24</ecNumber>
    </recommendedName>
</protein>
<reference evidence="13 14" key="1">
    <citation type="journal article" date="2007" name="Nat. Biotechnol.">
        <title>Genome sequence and identification of candidate vaccine antigens from the animal pathogen Dichelobacter nodosus.</title>
        <authorList>
            <person name="Myers G.S."/>
            <person name="Parker D."/>
            <person name="Al-Hasani K."/>
            <person name="Kennan R.M."/>
            <person name="Seemann T."/>
            <person name="Ren Q."/>
            <person name="Badger J.H."/>
            <person name="Selengut J.D."/>
            <person name="Deboy R.T."/>
            <person name="Tettelin H."/>
            <person name="Boyce J.D."/>
            <person name="McCarl V.P."/>
            <person name="Han X."/>
            <person name="Nelson W.C."/>
            <person name="Madupu R."/>
            <person name="Mohamoud Y."/>
            <person name="Holley T."/>
            <person name="Fedorova N."/>
            <person name="Khouri H."/>
            <person name="Bottomley S.P."/>
            <person name="Whittington R.J."/>
            <person name="Adler B."/>
            <person name="Songer J.G."/>
            <person name="Rood J.I."/>
            <person name="Paulsen I.T."/>
        </authorList>
    </citation>
    <scope>NUCLEOTIDE SEQUENCE [LARGE SCALE GENOMIC DNA]</scope>
    <source>
        <strain evidence="13 14">VCS1703A</strain>
    </source>
</reference>
<organism evidence="13 14">
    <name type="scientific">Dichelobacter nodosus (strain VCS1703A)</name>
    <dbReference type="NCBI Taxonomy" id="246195"/>
    <lineage>
        <taxon>Bacteria</taxon>
        <taxon>Pseudomonadati</taxon>
        <taxon>Pseudomonadota</taxon>
        <taxon>Gammaproteobacteria</taxon>
        <taxon>Cardiobacteriales</taxon>
        <taxon>Cardiobacteriaceae</taxon>
        <taxon>Dichelobacter</taxon>
    </lineage>
</organism>
<evidence type="ECO:0000256" key="6">
    <source>
        <dbReference type="ARBA" id="ARBA00023239"/>
    </source>
</evidence>
<dbReference type="InterPro" id="IPR001731">
    <property type="entry name" value="ALAD"/>
</dbReference>
<gene>
    <name evidence="13" type="primary">hemB</name>
    <name evidence="13" type="ordered locus">DNO_0510</name>
</gene>
<evidence type="ECO:0000256" key="1">
    <source>
        <dbReference type="ARBA" id="ARBA00004694"/>
    </source>
</evidence>
<evidence type="ECO:0000256" key="7">
    <source>
        <dbReference type="ARBA" id="ARBA00023244"/>
    </source>
</evidence>
<keyword evidence="10" id="KW-0479">Metal-binding</keyword>
<evidence type="ECO:0000256" key="10">
    <source>
        <dbReference type="PIRSR" id="PIRSR001415-5"/>
    </source>
</evidence>
<evidence type="ECO:0000256" key="9">
    <source>
        <dbReference type="PIRSR" id="PIRSR001415-1"/>
    </source>
</evidence>
<dbReference type="PROSITE" id="PS00169">
    <property type="entry name" value="D_ALA_DEHYDRATASE"/>
    <property type="match status" value="1"/>
</dbReference>
<keyword evidence="5" id="KW-0350">Heme biosynthesis</keyword>
<dbReference type="OrthoDB" id="9805001at2"/>
<evidence type="ECO:0000256" key="8">
    <source>
        <dbReference type="ARBA" id="ARBA00047651"/>
    </source>
</evidence>
<evidence type="ECO:0000256" key="5">
    <source>
        <dbReference type="ARBA" id="ARBA00023133"/>
    </source>
</evidence>
<dbReference type="EC" id="4.2.1.24" evidence="3 11"/>
<dbReference type="CDD" id="cd04823">
    <property type="entry name" value="ALAD_PBGS_aspartate_rich"/>
    <property type="match status" value="1"/>
</dbReference>
<comment type="subunit">
    <text evidence="11">Homooctamer.</text>
</comment>
<dbReference type="PANTHER" id="PTHR11458:SF0">
    <property type="entry name" value="DELTA-AMINOLEVULINIC ACID DEHYDRATASE"/>
    <property type="match status" value="1"/>
</dbReference>
<evidence type="ECO:0000256" key="4">
    <source>
        <dbReference type="ARBA" id="ARBA00020771"/>
    </source>
</evidence>
<evidence type="ECO:0000256" key="2">
    <source>
        <dbReference type="ARBA" id="ARBA00008055"/>
    </source>
</evidence>
<feature type="binding site" evidence="10">
    <location>
        <position position="243"/>
    </location>
    <ligand>
        <name>Mg(2+)</name>
        <dbReference type="ChEBI" id="CHEBI:18420"/>
    </ligand>
</feature>
<dbReference type="Gene3D" id="3.20.20.70">
    <property type="entry name" value="Aldolase class I"/>
    <property type="match status" value="1"/>
</dbReference>
<evidence type="ECO:0000256" key="11">
    <source>
        <dbReference type="RuleBase" id="RU000515"/>
    </source>
</evidence>
<sequence>MQIIPTHYPETRKRRNRRQEFSRRLVRESHLSAHDLVLPVFVAEGKGVREPIPSMPNTFRLSIDELLKLVAELRDLGIPAIAPFPHITQDKKSLDAAYAYDENGLAPRAIRAVKEAFPDFGIFIDVALDPYTSHGQDGVVDDNGYILNDPTIEILIKQALLYARCGADYVAPSDMMDGRIKAIRQAFEEHGFVNTGIMAYSAKYASSYYGPFRDAIGSSGNLGKADKYTYQMDPANTNEALHEVAMDIAEGADFVMVKPGMPYLDVLQRVKEQFAFPTAVYQVSGEYAMQEAAFAHGWLDRNKIILESLLAFKRAGADMIFTYHAVAAAKLLQQQK</sequence>
<comment type="similarity">
    <text evidence="2 12">Belongs to the ALAD family.</text>
</comment>
<dbReference type="NCBIfam" id="NF006762">
    <property type="entry name" value="PRK09283.1"/>
    <property type="match status" value="1"/>
</dbReference>